<dbReference type="CDD" id="cd05233">
    <property type="entry name" value="SDR_c"/>
    <property type="match status" value="1"/>
</dbReference>
<proteinExistence type="inferred from homology"/>
<dbReference type="AlphaFoldDB" id="A0A6B1DPD6"/>
<organism evidence="3">
    <name type="scientific">Caldilineaceae bacterium SB0662_bin_9</name>
    <dbReference type="NCBI Taxonomy" id="2605258"/>
    <lineage>
        <taxon>Bacteria</taxon>
        <taxon>Bacillati</taxon>
        <taxon>Chloroflexota</taxon>
        <taxon>Caldilineae</taxon>
        <taxon>Caldilineales</taxon>
        <taxon>Caldilineaceae</taxon>
    </lineage>
</organism>
<dbReference type="NCBIfam" id="NF005559">
    <property type="entry name" value="PRK07231.1"/>
    <property type="match status" value="1"/>
</dbReference>
<gene>
    <name evidence="3" type="ORF">F4Y08_02240</name>
</gene>
<protein>
    <submittedName>
        <fullName evidence="3">SDR family oxidoreductase</fullName>
    </submittedName>
</protein>
<dbReference type="PRINTS" id="PR00080">
    <property type="entry name" value="SDRFAMILY"/>
</dbReference>
<reference evidence="3" key="1">
    <citation type="submission" date="2019-09" db="EMBL/GenBank/DDBJ databases">
        <title>Characterisation of the sponge microbiome using genome-centric metagenomics.</title>
        <authorList>
            <person name="Engelberts J.P."/>
            <person name="Robbins S.J."/>
            <person name="De Goeij J.M."/>
            <person name="Aranda M."/>
            <person name="Bell S.C."/>
            <person name="Webster N.S."/>
        </authorList>
    </citation>
    <scope>NUCLEOTIDE SEQUENCE</scope>
    <source>
        <strain evidence="3">SB0662_bin_9</strain>
    </source>
</reference>
<dbReference type="GO" id="GO:0016491">
    <property type="term" value="F:oxidoreductase activity"/>
    <property type="evidence" value="ECO:0007669"/>
    <property type="project" value="UniProtKB-KW"/>
</dbReference>
<keyword evidence="2" id="KW-0560">Oxidoreductase</keyword>
<dbReference type="PRINTS" id="PR00081">
    <property type="entry name" value="GDHRDH"/>
</dbReference>
<comment type="similarity">
    <text evidence="1">Belongs to the short-chain dehydrogenases/reductases (SDR) family.</text>
</comment>
<dbReference type="InterPro" id="IPR036291">
    <property type="entry name" value="NAD(P)-bd_dom_sf"/>
</dbReference>
<dbReference type="SUPFAM" id="SSF51735">
    <property type="entry name" value="NAD(P)-binding Rossmann-fold domains"/>
    <property type="match status" value="1"/>
</dbReference>
<name>A0A6B1DPD6_9CHLR</name>
<dbReference type="InterPro" id="IPR002347">
    <property type="entry name" value="SDR_fam"/>
</dbReference>
<dbReference type="Pfam" id="PF13561">
    <property type="entry name" value="adh_short_C2"/>
    <property type="match status" value="1"/>
</dbReference>
<dbReference type="PANTHER" id="PTHR43477">
    <property type="entry name" value="DIHYDROANTICAPSIN 7-DEHYDROGENASE"/>
    <property type="match status" value="1"/>
</dbReference>
<dbReference type="PANTHER" id="PTHR43477:SF1">
    <property type="entry name" value="DIHYDROANTICAPSIN 7-DEHYDROGENASE"/>
    <property type="match status" value="1"/>
</dbReference>
<dbReference type="FunFam" id="3.40.50.720:FF:000084">
    <property type="entry name" value="Short-chain dehydrogenase reductase"/>
    <property type="match status" value="1"/>
</dbReference>
<dbReference type="InterPro" id="IPR051122">
    <property type="entry name" value="SDR_DHRS6-like"/>
</dbReference>
<evidence type="ECO:0000256" key="2">
    <source>
        <dbReference type="ARBA" id="ARBA00023002"/>
    </source>
</evidence>
<comment type="caution">
    <text evidence="3">The sequence shown here is derived from an EMBL/GenBank/DDBJ whole genome shotgun (WGS) entry which is preliminary data.</text>
</comment>
<dbReference type="Gene3D" id="3.40.50.720">
    <property type="entry name" value="NAD(P)-binding Rossmann-like Domain"/>
    <property type="match status" value="1"/>
</dbReference>
<sequence>MGTRLAGKTAIISGGASGMGRAQARLFAGEGASVCIVDINQRGGEEVADGIRRAGGQAICCRCDVRSAADWEAAVGAALDAFGQVTTLCNIAGSNVRNSFDEQTEEQWHFIVQTALTGAYLGIKAVVPAMRRYGHGSIINTGSLAVTHAGGNPAYSASKVGMLGLTVSTAASYAADQIRCNLVSPGHVDTPFLRANAPHSPNDESTSINVPENYRRRLEATPMGRLVQPEDIAQAFLFLASDEASMITGAHLKVDGGAGLAV</sequence>
<dbReference type="EMBL" id="VXPY01000013">
    <property type="protein sequence ID" value="MYD89147.1"/>
    <property type="molecule type" value="Genomic_DNA"/>
</dbReference>
<evidence type="ECO:0000313" key="3">
    <source>
        <dbReference type="EMBL" id="MYD89147.1"/>
    </source>
</evidence>
<evidence type="ECO:0000256" key="1">
    <source>
        <dbReference type="ARBA" id="ARBA00006484"/>
    </source>
</evidence>
<accession>A0A6B1DPD6</accession>